<keyword evidence="2" id="KW-1185">Reference proteome</keyword>
<protein>
    <recommendedName>
        <fullName evidence="3">Terminase-like family protein</fullName>
    </recommendedName>
</protein>
<evidence type="ECO:0008006" key="3">
    <source>
        <dbReference type="Google" id="ProtNLM"/>
    </source>
</evidence>
<accession>A0A521E0V3</accession>
<gene>
    <name evidence="1" type="ORF">SAMN06265380_108128</name>
</gene>
<dbReference type="Gene3D" id="3.30.420.240">
    <property type="match status" value="1"/>
</dbReference>
<sequence>MSQDVNYETALNLVYLPDGRVVNETNQDPAIERVTGHQNYWVAADLGQANDFTAVTVIKDEALPIVDGSKVIVGPRHRSIVYADRFRGVSYVDVVDYLIRLRNAPPFGGKSELVLDGTSLGRVVSDMLWDQSVDHHAVQMTGGQSWRKESSRYVNAGKTFMIENLSVLFASGDLKFAHDLPLRDEIASDLASFSLQTTAAGNQIITQSRSAGGHGDLGIAVIVGAFASQYLRPKMVTTHTLRGWY</sequence>
<name>A0A521E0V3_9RHOB</name>
<evidence type="ECO:0000313" key="1">
    <source>
        <dbReference type="EMBL" id="SMO77465.1"/>
    </source>
</evidence>
<proteinExistence type="predicted"/>
<dbReference type="Proteomes" id="UP000319555">
    <property type="component" value="Unassembled WGS sequence"/>
</dbReference>
<dbReference type="RefSeq" id="WP_142638172.1">
    <property type="nucleotide sequence ID" value="NZ_FXTE01000008.1"/>
</dbReference>
<organism evidence="1 2">
    <name type="scientific">Ruegeria faecimaris</name>
    <dbReference type="NCBI Taxonomy" id="686389"/>
    <lineage>
        <taxon>Bacteria</taxon>
        <taxon>Pseudomonadati</taxon>
        <taxon>Pseudomonadota</taxon>
        <taxon>Alphaproteobacteria</taxon>
        <taxon>Rhodobacterales</taxon>
        <taxon>Roseobacteraceae</taxon>
        <taxon>Ruegeria</taxon>
    </lineage>
</organism>
<dbReference type="OrthoDB" id="7823525at2"/>
<evidence type="ECO:0000313" key="2">
    <source>
        <dbReference type="Proteomes" id="UP000319555"/>
    </source>
</evidence>
<reference evidence="1 2" key="1">
    <citation type="submission" date="2017-05" db="EMBL/GenBank/DDBJ databases">
        <authorList>
            <person name="Varghese N."/>
            <person name="Submissions S."/>
        </authorList>
    </citation>
    <scope>NUCLEOTIDE SEQUENCE [LARGE SCALE GENOMIC DNA]</scope>
    <source>
        <strain evidence="1 2">DSM 28009</strain>
    </source>
</reference>
<dbReference type="AlphaFoldDB" id="A0A521E0V3"/>
<dbReference type="EMBL" id="FXTE01000008">
    <property type="protein sequence ID" value="SMO77465.1"/>
    <property type="molecule type" value="Genomic_DNA"/>
</dbReference>